<dbReference type="EMBL" id="FTOP01000004">
    <property type="protein sequence ID" value="SIS77804.1"/>
    <property type="molecule type" value="Genomic_DNA"/>
</dbReference>
<accession>A0A1N7LVI5</accession>
<feature type="compositionally biased region" description="Basic and acidic residues" evidence="1">
    <location>
        <begin position="73"/>
        <end position="90"/>
    </location>
</feature>
<feature type="region of interest" description="Disordered" evidence="1">
    <location>
        <begin position="25"/>
        <end position="44"/>
    </location>
</feature>
<feature type="region of interest" description="Disordered" evidence="1">
    <location>
        <begin position="57"/>
        <end position="90"/>
    </location>
</feature>
<protein>
    <submittedName>
        <fullName evidence="3">Uncharacterized protein</fullName>
    </submittedName>
</protein>
<dbReference type="STRING" id="529505.SAMN05421761_104152"/>
<evidence type="ECO:0000313" key="4">
    <source>
        <dbReference type="Proteomes" id="UP000186026"/>
    </source>
</evidence>
<evidence type="ECO:0000313" key="3">
    <source>
        <dbReference type="EMBL" id="SIS77804.1"/>
    </source>
</evidence>
<keyword evidence="4" id="KW-1185">Reference proteome</keyword>
<proteinExistence type="predicted"/>
<feature type="compositionally biased region" description="Basic and acidic residues" evidence="1">
    <location>
        <begin position="57"/>
        <end position="66"/>
    </location>
</feature>
<keyword evidence="2" id="KW-1133">Transmembrane helix</keyword>
<dbReference type="AlphaFoldDB" id="A0A1N7LVI5"/>
<keyword evidence="2" id="KW-0812">Transmembrane</keyword>
<name>A0A1N7LVI5_9BACT</name>
<organism evidence="3 4">
    <name type="scientific">Belliella pelovolcani</name>
    <dbReference type="NCBI Taxonomy" id="529505"/>
    <lineage>
        <taxon>Bacteria</taxon>
        <taxon>Pseudomonadati</taxon>
        <taxon>Bacteroidota</taxon>
        <taxon>Cytophagia</taxon>
        <taxon>Cytophagales</taxon>
        <taxon>Cyclobacteriaceae</taxon>
        <taxon>Belliella</taxon>
    </lineage>
</organism>
<dbReference type="Proteomes" id="UP000186026">
    <property type="component" value="Unassembled WGS sequence"/>
</dbReference>
<reference evidence="4" key="1">
    <citation type="submission" date="2017-01" db="EMBL/GenBank/DDBJ databases">
        <authorList>
            <person name="Varghese N."/>
            <person name="Submissions S."/>
        </authorList>
    </citation>
    <scope>NUCLEOTIDE SEQUENCE [LARGE SCALE GENOMIC DNA]</scope>
    <source>
        <strain evidence="4">DSM 46698</strain>
    </source>
</reference>
<dbReference type="RefSeq" id="WP_076499799.1">
    <property type="nucleotide sequence ID" value="NZ_FTOP01000004.1"/>
</dbReference>
<keyword evidence="2" id="KW-0472">Membrane</keyword>
<feature type="transmembrane region" description="Helical" evidence="2">
    <location>
        <begin position="6"/>
        <end position="21"/>
    </location>
</feature>
<evidence type="ECO:0000256" key="2">
    <source>
        <dbReference type="SAM" id="Phobius"/>
    </source>
</evidence>
<gene>
    <name evidence="3" type="ORF">SAMN05421761_104152</name>
</gene>
<dbReference type="OrthoDB" id="840081at2"/>
<sequence>MDAENIIYIVAVIIYFIYTAVKKGNKNAQPDNNEPDIPADQREKVPSFEELLREIRSGQQEREQDLKNSGQGEIEKPVQRRATQETSKEVVRENKQIRAFDKYSGAVTDGSSQKLKTLDEQVSLTANIEGLIPREERATTRKQQSNNRYRKLLQSRGNVKDAIILSEILNRKHF</sequence>
<evidence type="ECO:0000256" key="1">
    <source>
        <dbReference type="SAM" id="MobiDB-lite"/>
    </source>
</evidence>